<name>A0A0E9TAK6_ANGAN</name>
<dbReference type="EMBL" id="GBXM01058647">
    <property type="protein sequence ID" value="JAH49930.1"/>
    <property type="molecule type" value="Transcribed_RNA"/>
</dbReference>
<reference evidence="1" key="1">
    <citation type="submission" date="2014-11" db="EMBL/GenBank/DDBJ databases">
        <authorList>
            <person name="Amaro Gonzalez C."/>
        </authorList>
    </citation>
    <scope>NUCLEOTIDE SEQUENCE</scope>
</reference>
<evidence type="ECO:0000313" key="1">
    <source>
        <dbReference type="EMBL" id="JAH49930.1"/>
    </source>
</evidence>
<sequence length="35" mass="4006">MLVTTGSLVCGVHHICSTLGHFYNTRNKNYRLIKK</sequence>
<protein>
    <submittedName>
        <fullName evidence="1">Uncharacterized protein</fullName>
    </submittedName>
</protein>
<proteinExistence type="predicted"/>
<dbReference type="AlphaFoldDB" id="A0A0E9TAK6"/>
<organism evidence="1">
    <name type="scientific">Anguilla anguilla</name>
    <name type="common">European freshwater eel</name>
    <name type="synonym">Muraena anguilla</name>
    <dbReference type="NCBI Taxonomy" id="7936"/>
    <lineage>
        <taxon>Eukaryota</taxon>
        <taxon>Metazoa</taxon>
        <taxon>Chordata</taxon>
        <taxon>Craniata</taxon>
        <taxon>Vertebrata</taxon>
        <taxon>Euteleostomi</taxon>
        <taxon>Actinopterygii</taxon>
        <taxon>Neopterygii</taxon>
        <taxon>Teleostei</taxon>
        <taxon>Anguilliformes</taxon>
        <taxon>Anguillidae</taxon>
        <taxon>Anguilla</taxon>
    </lineage>
</organism>
<reference evidence="1" key="2">
    <citation type="journal article" date="2015" name="Fish Shellfish Immunol.">
        <title>Early steps in the European eel (Anguilla anguilla)-Vibrio vulnificus interaction in the gills: Role of the RtxA13 toxin.</title>
        <authorList>
            <person name="Callol A."/>
            <person name="Pajuelo D."/>
            <person name="Ebbesson L."/>
            <person name="Teles M."/>
            <person name="MacKenzie S."/>
            <person name="Amaro C."/>
        </authorList>
    </citation>
    <scope>NUCLEOTIDE SEQUENCE</scope>
</reference>
<accession>A0A0E9TAK6</accession>